<evidence type="ECO:0000313" key="1">
    <source>
        <dbReference type="EMBL" id="PIS28792.1"/>
    </source>
</evidence>
<organism evidence="1 2">
    <name type="scientific">Candidatus Saganbacteria bacterium CG08_land_8_20_14_0_20_45_16</name>
    <dbReference type="NCBI Taxonomy" id="2014293"/>
    <lineage>
        <taxon>Bacteria</taxon>
        <taxon>Bacillati</taxon>
        <taxon>Saganbacteria</taxon>
    </lineage>
</organism>
<protein>
    <submittedName>
        <fullName evidence="1">Uncharacterized protein</fullName>
    </submittedName>
</protein>
<accession>A0A2H0XV47</accession>
<reference evidence="1 2" key="1">
    <citation type="submission" date="2017-09" db="EMBL/GenBank/DDBJ databases">
        <title>Depth-based differentiation of microbial function through sediment-hosted aquifers and enrichment of novel symbionts in the deep terrestrial subsurface.</title>
        <authorList>
            <person name="Probst A.J."/>
            <person name="Ladd B."/>
            <person name="Jarett J.K."/>
            <person name="Geller-Mcgrath D.E."/>
            <person name="Sieber C.M."/>
            <person name="Emerson J.B."/>
            <person name="Anantharaman K."/>
            <person name="Thomas B.C."/>
            <person name="Malmstrom R."/>
            <person name="Stieglmeier M."/>
            <person name="Klingl A."/>
            <person name="Woyke T."/>
            <person name="Ryan C.M."/>
            <person name="Banfield J.F."/>
        </authorList>
    </citation>
    <scope>NUCLEOTIDE SEQUENCE [LARGE SCALE GENOMIC DNA]</scope>
    <source>
        <strain evidence="1">CG08_land_8_20_14_0_20_45_16</strain>
    </source>
</reference>
<sequence>MSVEEKSRVAAHPKVCGFCHYRAEAIRAVLIEHGSIDAPAVVRLSKIFSQRFLCLGWAIRSKVERFSKFELKDPIEIMAVATYLMRLSNWAAPRTGQRSRSGDPYFVIEYVLGPANNSLPASSELPDR</sequence>
<dbReference type="Proteomes" id="UP000231343">
    <property type="component" value="Unassembled WGS sequence"/>
</dbReference>
<name>A0A2H0XV47_UNCSA</name>
<comment type="caution">
    <text evidence="1">The sequence shown here is derived from an EMBL/GenBank/DDBJ whole genome shotgun (WGS) entry which is preliminary data.</text>
</comment>
<gene>
    <name evidence="1" type="ORF">COT42_06940</name>
</gene>
<proteinExistence type="predicted"/>
<evidence type="ECO:0000313" key="2">
    <source>
        <dbReference type="Proteomes" id="UP000231343"/>
    </source>
</evidence>
<dbReference type="EMBL" id="PEYM01000116">
    <property type="protein sequence ID" value="PIS28792.1"/>
    <property type="molecule type" value="Genomic_DNA"/>
</dbReference>
<dbReference type="AlphaFoldDB" id="A0A2H0XV47"/>